<sequence>IQKFKSRKSVRKSEMRKLRKLVAAKKKTQKLNPQMGSISNRITELANQLRCLQLE</sequence>
<gene>
    <name evidence="1" type="ORF">AFUS01_LOCUS22939</name>
</gene>
<evidence type="ECO:0000313" key="1">
    <source>
        <dbReference type="EMBL" id="CAG7734556.1"/>
    </source>
</evidence>
<accession>A0A8J2PEQ9</accession>
<name>A0A8J2PEQ9_9HEXA</name>
<feature type="non-terminal residue" evidence="1">
    <location>
        <position position="1"/>
    </location>
</feature>
<dbReference type="Proteomes" id="UP000708208">
    <property type="component" value="Unassembled WGS sequence"/>
</dbReference>
<reference evidence="1" key="1">
    <citation type="submission" date="2021-06" db="EMBL/GenBank/DDBJ databases">
        <authorList>
            <person name="Hodson N. C."/>
            <person name="Mongue J. A."/>
            <person name="Jaron S. K."/>
        </authorList>
    </citation>
    <scope>NUCLEOTIDE SEQUENCE</scope>
</reference>
<evidence type="ECO:0000313" key="2">
    <source>
        <dbReference type="Proteomes" id="UP000708208"/>
    </source>
</evidence>
<proteinExistence type="predicted"/>
<dbReference type="AlphaFoldDB" id="A0A8J2PEQ9"/>
<comment type="caution">
    <text evidence="1">The sequence shown here is derived from an EMBL/GenBank/DDBJ whole genome shotgun (WGS) entry which is preliminary data.</text>
</comment>
<keyword evidence="2" id="KW-1185">Reference proteome</keyword>
<protein>
    <submittedName>
        <fullName evidence="1">Uncharacterized protein</fullName>
    </submittedName>
</protein>
<organism evidence="1 2">
    <name type="scientific">Allacma fusca</name>
    <dbReference type="NCBI Taxonomy" id="39272"/>
    <lineage>
        <taxon>Eukaryota</taxon>
        <taxon>Metazoa</taxon>
        <taxon>Ecdysozoa</taxon>
        <taxon>Arthropoda</taxon>
        <taxon>Hexapoda</taxon>
        <taxon>Collembola</taxon>
        <taxon>Symphypleona</taxon>
        <taxon>Sminthuridae</taxon>
        <taxon>Allacma</taxon>
    </lineage>
</organism>
<dbReference type="EMBL" id="CAJVCH010271536">
    <property type="protein sequence ID" value="CAG7734556.1"/>
    <property type="molecule type" value="Genomic_DNA"/>
</dbReference>